<name>A0A699WAW3_TANCI</name>
<feature type="non-terminal residue" evidence="2">
    <location>
        <position position="1"/>
    </location>
</feature>
<organism evidence="2">
    <name type="scientific">Tanacetum cinerariifolium</name>
    <name type="common">Dalmatian daisy</name>
    <name type="synonym">Chrysanthemum cinerariifolium</name>
    <dbReference type="NCBI Taxonomy" id="118510"/>
    <lineage>
        <taxon>Eukaryota</taxon>
        <taxon>Viridiplantae</taxon>
        <taxon>Streptophyta</taxon>
        <taxon>Embryophyta</taxon>
        <taxon>Tracheophyta</taxon>
        <taxon>Spermatophyta</taxon>
        <taxon>Magnoliopsida</taxon>
        <taxon>eudicotyledons</taxon>
        <taxon>Gunneridae</taxon>
        <taxon>Pentapetalae</taxon>
        <taxon>asterids</taxon>
        <taxon>campanulids</taxon>
        <taxon>Asterales</taxon>
        <taxon>Asteraceae</taxon>
        <taxon>Asteroideae</taxon>
        <taxon>Anthemideae</taxon>
        <taxon>Anthemidinae</taxon>
        <taxon>Tanacetum</taxon>
    </lineage>
</organism>
<evidence type="ECO:0000256" key="1">
    <source>
        <dbReference type="SAM" id="MobiDB-lite"/>
    </source>
</evidence>
<accession>A0A699WAW3</accession>
<gene>
    <name evidence="2" type="ORF">Tci_915992</name>
</gene>
<proteinExistence type="predicted"/>
<sequence>KDDNPALHAIRAGRVQKNQKNKPHKAVKGVMVKLSQGASTLGSTGK</sequence>
<feature type="compositionally biased region" description="Basic residues" evidence="1">
    <location>
        <begin position="17"/>
        <end position="26"/>
    </location>
</feature>
<evidence type="ECO:0000313" key="2">
    <source>
        <dbReference type="EMBL" id="GFD44023.1"/>
    </source>
</evidence>
<dbReference type="EMBL" id="BKCJ011611859">
    <property type="protein sequence ID" value="GFD44023.1"/>
    <property type="molecule type" value="Genomic_DNA"/>
</dbReference>
<reference evidence="2" key="1">
    <citation type="journal article" date="2019" name="Sci. Rep.">
        <title>Draft genome of Tanacetum cinerariifolium, the natural source of mosquito coil.</title>
        <authorList>
            <person name="Yamashiro T."/>
            <person name="Shiraishi A."/>
            <person name="Satake H."/>
            <person name="Nakayama K."/>
        </authorList>
    </citation>
    <scope>NUCLEOTIDE SEQUENCE</scope>
</reference>
<dbReference type="AlphaFoldDB" id="A0A699WAW3"/>
<comment type="caution">
    <text evidence="2">The sequence shown here is derived from an EMBL/GenBank/DDBJ whole genome shotgun (WGS) entry which is preliminary data.</text>
</comment>
<feature type="region of interest" description="Disordered" evidence="1">
    <location>
        <begin position="1"/>
        <end position="26"/>
    </location>
</feature>
<protein>
    <submittedName>
        <fullName evidence="2">Uncharacterized protein</fullName>
    </submittedName>
</protein>